<feature type="compositionally biased region" description="Polar residues" evidence="2">
    <location>
        <begin position="12"/>
        <end position="22"/>
    </location>
</feature>
<sequence length="451" mass="50519">MSGVPGELWNANEASQLQTDASLPSRPPEPATHDAMATAVADSLSEKPLHDYIRQLSRAVVAYQNFEKRESEMRRNQHLLHSRDTSKVPAVLLDAVKKRLEANETDIAESSREFLRVARRVQLPPQLEKALSQSDQSDMHTHILDAVSDLKAHVAEVKARLDSAHPNVVCGSRSTEEEEEGEISEHRSDVPMDVVEGREEHHGRAVPPEKDAEEFKRKVIQRLKTLAEDLAKVGSQLYQERNDDQDKANAYIENKVKELNLQSSRAEESSAQSQGRLEQLETSLTAASEEIRALREDAAAVRARAEAAESESDLLRQENAIIQENNGYLEKQLREVSVTAFALRMMIHTASTMQEEIQDLSTAVALLATKQQAPPPDPKRIAEAILPYAREAIREEVATRIERAVEEIQQTLQNERQDAVNCIMPKLNLTIECGEILTRAMRMKGVNDESV</sequence>
<dbReference type="OrthoDB" id="10589378at2759"/>
<proteinExistence type="predicted"/>
<dbReference type="KEGG" id="pco:PHACADRAFT_91316"/>
<dbReference type="HOGENOM" id="CLU_607066_0_0_1"/>
<reference evidence="3 4" key="1">
    <citation type="journal article" date="2012" name="BMC Genomics">
        <title>Comparative genomics of the white-rot fungi, Phanerochaete carnosa and P. chrysosporium, to elucidate the genetic basis of the distinct wood types they colonize.</title>
        <authorList>
            <person name="Suzuki H."/>
            <person name="MacDonald J."/>
            <person name="Syed K."/>
            <person name="Salamov A."/>
            <person name="Hori C."/>
            <person name="Aerts A."/>
            <person name="Henrissat B."/>
            <person name="Wiebenga A."/>
            <person name="vanKuyk P.A."/>
            <person name="Barry K."/>
            <person name="Lindquist E."/>
            <person name="LaButti K."/>
            <person name="Lapidus A."/>
            <person name="Lucas S."/>
            <person name="Coutinho P."/>
            <person name="Gong Y."/>
            <person name="Samejima M."/>
            <person name="Mahadevan R."/>
            <person name="Abou-Zaid M."/>
            <person name="de Vries R.P."/>
            <person name="Igarashi K."/>
            <person name="Yadav J.S."/>
            <person name="Grigoriev I.V."/>
            <person name="Master E.R."/>
        </authorList>
    </citation>
    <scope>NUCLEOTIDE SEQUENCE [LARGE SCALE GENOMIC DNA]</scope>
    <source>
        <strain evidence="3 4">HHB-10118-sp</strain>
    </source>
</reference>
<keyword evidence="1" id="KW-0175">Coiled coil</keyword>
<evidence type="ECO:0000313" key="3">
    <source>
        <dbReference type="EMBL" id="EKM56494.1"/>
    </source>
</evidence>
<gene>
    <name evidence="3" type="ORF">PHACADRAFT_91316</name>
</gene>
<accession>K5WBY4</accession>
<keyword evidence="4" id="KW-1185">Reference proteome</keyword>
<feature type="region of interest" description="Disordered" evidence="2">
    <location>
        <begin position="168"/>
        <end position="193"/>
    </location>
</feature>
<feature type="compositionally biased region" description="Basic and acidic residues" evidence="2">
    <location>
        <begin position="183"/>
        <end position="193"/>
    </location>
</feature>
<dbReference type="RefSeq" id="XP_007394341.1">
    <property type="nucleotide sequence ID" value="XM_007394279.1"/>
</dbReference>
<dbReference type="InParanoid" id="K5WBY4"/>
<evidence type="ECO:0000256" key="1">
    <source>
        <dbReference type="SAM" id="Coils"/>
    </source>
</evidence>
<dbReference type="Proteomes" id="UP000008370">
    <property type="component" value="Unassembled WGS sequence"/>
</dbReference>
<evidence type="ECO:0000313" key="4">
    <source>
        <dbReference type="Proteomes" id="UP000008370"/>
    </source>
</evidence>
<dbReference type="GeneID" id="18920733"/>
<organism evidence="3 4">
    <name type="scientific">Phanerochaete carnosa (strain HHB-10118-sp)</name>
    <name type="common">White-rot fungus</name>
    <name type="synonym">Peniophora carnosa</name>
    <dbReference type="NCBI Taxonomy" id="650164"/>
    <lineage>
        <taxon>Eukaryota</taxon>
        <taxon>Fungi</taxon>
        <taxon>Dikarya</taxon>
        <taxon>Basidiomycota</taxon>
        <taxon>Agaricomycotina</taxon>
        <taxon>Agaricomycetes</taxon>
        <taxon>Polyporales</taxon>
        <taxon>Phanerochaetaceae</taxon>
        <taxon>Phanerochaete</taxon>
    </lineage>
</organism>
<evidence type="ECO:0000256" key="2">
    <source>
        <dbReference type="SAM" id="MobiDB-lite"/>
    </source>
</evidence>
<protein>
    <submittedName>
        <fullName evidence="3">Uncharacterized protein</fullName>
    </submittedName>
</protein>
<dbReference type="EMBL" id="JH930471">
    <property type="protein sequence ID" value="EKM56494.1"/>
    <property type="molecule type" value="Genomic_DNA"/>
</dbReference>
<feature type="coiled-coil region" evidence="1">
    <location>
        <begin position="270"/>
        <end position="325"/>
    </location>
</feature>
<feature type="region of interest" description="Disordered" evidence="2">
    <location>
        <begin position="1"/>
        <end position="37"/>
    </location>
</feature>
<name>K5WBY4_PHACS</name>
<dbReference type="AlphaFoldDB" id="K5WBY4"/>